<name>A0A6C0LT96_9ZZZZ</name>
<reference evidence="1" key="1">
    <citation type="journal article" date="2020" name="Nature">
        <title>Giant virus diversity and host interactions through global metagenomics.</title>
        <authorList>
            <person name="Schulz F."/>
            <person name="Roux S."/>
            <person name="Paez-Espino D."/>
            <person name="Jungbluth S."/>
            <person name="Walsh D.A."/>
            <person name="Denef V.J."/>
            <person name="McMahon K.D."/>
            <person name="Konstantinidis K.T."/>
            <person name="Eloe-Fadrosh E.A."/>
            <person name="Kyrpides N.C."/>
            <person name="Woyke T."/>
        </authorList>
    </citation>
    <scope>NUCLEOTIDE SEQUENCE</scope>
    <source>
        <strain evidence="1">GVMAG-S-1014582-52</strain>
    </source>
</reference>
<dbReference type="EMBL" id="MN740556">
    <property type="protein sequence ID" value="QHU33235.1"/>
    <property type="molecule type" value="Genomic_DNA"/>
</dbReference>
<proteinExistence type="predicted"/>
<evidence type="ECO:0000313" key="1">
    <source>
        <dbReference type="EMBL" id="QHU33235.1"/>
    </source>
</evidence>
<protein>
    <submittedName>
        <fullName evidence="1">Uncharacterized protein</fullName>
    </submittedName>
</protein>
<accession>A0A6C0LT96</accession>
<sequence length="172" mass="21100">MTPTNVDDYAWLLRDPITGKWIMPTLTFNPRIVTPYFEVDYLNEDPVYKARVIDHIHTRLTEKWLYADPIFRKLLKYFKIEKKNDKGEVSLITDLEKTSDINKFEKEDRRYIFKYIEKYFISEHFVNKILRAYVSSHHVKWYDLFNNSDRIKELFYKKLKNRITETIYKLKK</sequence>
<organism evidence="1">
    <name type="scientific">viral metagenome</name>
    <dbReference type="NCBI Taxonomy" id="1070528"/>
    <lineage>
        <taxon>unclassified sequences</taxon>
        <taxon>metagenomes</taxon>
        <taxon>organismal metagenomes</taxon>
    </lineage>
</organism>
<dbReference type="AlphaFoldDB" id="A0A6C0LT96"/>